<evidence type="ECO:0000313" key="3">
    <source>
        <dbReference type="Proteomes" id="UP000708298"/>
    </source>
</evidence>
<comment type="caution">
    <text evidence="2">The sequence shown here is derived from an EMBL/GenBank/DDBJ whole genome shotgun (WGS) entry which is preliminary data.</text>
</comment>
<protein>
    <submittedName>
        <fullName evidence="2">Uncharacterized protein</fullName>
    </submittedName>
</protein>
<keyword evidence="3" id="KW-1185">Reference proteome</keyword>
<evidence type="ECO:0000313" key="2">
    <source>
        <dbReference type="EMBL" id="MCB8874440.1"/>
    </source>
</evidence>
<proteinExistence type="predicted"/>
<dbReference type="EMBL" id="JAESVB010000001">
    <property type="protein sequence ID" value="MCB8874440.1"/>
    <property type="molecule type" value="Genomic_DNA"/>
</dbReference>
<organism evidence="2 3">
    <name type="scientific">Acidisoma silvae</name>
    <dbReference type="NCBI Taxonomy" id="2802396"/>
    <lineage>
        <taxon>Bacteria</taxon>
        <taxon>Pseudomonadati</taxon>
        <taxon>Pseudomonadota</taxon>
        <taxon>Alphaproteobacteria</taxon>
        <taxon>Acetobacterales</taxon>
        <taxon>Acidocellaceae</taxon>
        <taxon>Acidisoma</taxon>
    </lineage>
</organism>
<accession>A0A964DXM4</accession>
<keyword evidence="1" id="KW-1133">Transmembrane helix</keyword>
<reference evidence="2" key="2">
    <citation type="submission" date="2021-01" db="EMBL/GenBank/DDBJ databases">
        <authorList>
            <person name="Mieszkin S."/>
            <person name="Pouder E."/>
            <person name="Alain K."/>
        </authorList>
    </citation>
    <scope>NUCLEOTIDE SEQUENCE</scope>
    <source>
        <strain evidence="2">HW T2.11</strain>
    </source>
</reference>
<name>A0A964DXM4_9PROT</name>
<keyword evidence="1" id="KW-0472">Membrane</keyword>
<reference evidence="2" key="1">
    <citation type="journal article" date="2021" name="Microorganisms">
        <title>Acidisoma silvae sp. nov. and Acidisomacellulosilytica sp. nov., Two Acidophilic Bacteria Isolated from Decaying Wood, Hydrolyzing Cellulose and Producing Poly-3-hydroxybutyrate.</title>
        <authorList>
            <person name="Mieszkin S."/>
            <person name="Pouder E."/>
            <person name="Uroz S."/>
            <person name="Simon-Colin C."/>
            <person name="Alain K."/>
        </authorList>
    </citation>
    <scope>NUCLEOTIDE SEQUENCE</scope>
    <source>
        <strain evidence="2">HW T2.11</strain>
    </source>
</reference>
<sequence>MAQDCRQVAELTATPPGHRADRLAHLLNRLPARIRDATHWLLAPQARWARIPAGLLLILGGIFSILPLLGLWMLPLGLILLAEDLPFLRRLRERALDCIERHRPHWIYGRGGNKTIDHACQAEAAPTHSGRFNSLD</sequence>
<evidence type="ECO:0000256" key="1">
    <source>
        <dbReference type="SAM" id="Phobius"/>
    </source>
</evidence>
<keyword evidence="1" id="KW-0812">Transmembrane</keyword>
<dbReference type="RefSeq" id="WP_227320073.1">
    <property type="nucleotide sequence ID" value="NZ_JAESVB010000001.1"/>
</dbReference>
<dbReference type="AlphaFoldDB" id="A0A964DXM4"/>
<feature type="transmembrane region" description="Helical" evidence="1">
    <location>
        <begin position="55"/>
        <end position="82"/>
    </location>
</feature>
<gene>
    <name evidence="2" type="ORF">ASILVAE211_04525</name>
</gene>
<dbReference type="Proteomes" id="UP000708298">
    <property type="component" value="Unassembled WGS sequence"/>
</dbReference>